<evidence type="ECO:0000313" key="2">
    <source>
        <dbReference type="Proteomes" id="UP001168821"/>
    </source>
</evidence>
<name>A0AA38HP90_9CUCU</name>
<sequence length="113" mass="12098">MTLPLFINSSSAFQVGGALSFGDLFLGVARARFDHTLLDFCEPGIGRLDSRGLSTTLTKSIGGVGRRQDAREWGRDTIDAHVCDLTGEQRGEKVAGFPKTTAGVAEQKVLIIC</sequence>
<proteinExistence type="predicted"/>
<comment type="caution">
    <text evidence="1">The sequence shown here is derived from an EMBL/GenBank/DDBJ whole genome shotgun (WGS) entry which is preliminary data.</text>
</comment>
<keyword evidence="2" id="KW-1185">Reference proteome</keyword>
<reference evidence="1" key="1">
    <citation type="journal article" date="2023" name="G3 (Bethesda)">
        <title>Whole genome assemblies of Zophobas morio and Tenebrio molitor.</title>
        <authorList>
            <person name="Kaur S."/>
            <person name="Stinson S.A."/>
            <person name="diCenzo G.C."/>
        </authorList>
    </citation>
    <scope>NUCLEOTIDE SEQUENCE</scope>
    <source>
        <strain evidence="1">QUZm001</strain>
    </source>
</reference>
<dbReference type="EMBL" id="JALNTZ010000009">
    <property type="protein sequence ID" value="KAJ3640864.1"/>
    <property type="molecule type" value="Genomic_DNA"/>
</dbReference>
<protein>
    <submittedName>
        <fullName evidence="1">Uncharacterized protein</fullName>
    </submittedName>
</protein>
<organism evidence="1 2">
    <name type="scientific">Zophobas morio</name>
    <dbReference type="NCBI Taxonomy" id="2755281"/>
    <lineage>
        <taxon>Eukaryota</taxon>
        <taxon>Metazoa</taxon>
        <taxon>Ecdysozoa</taxon>
        <taxon>Arthropoda</taxon>
        <taxon>Hexapoda</taxon>
        <taxon>Insecta</taxon>
        <taxon>Pterygota</taxon>
        <taxon>Neoptera</taxon>
        <taxon>Endopterygota</taxon>
        <taxon>Coleoptera</taxon>
        <taxon>Polyphaga</taxon>
        <taxon>Cucujiformia</taxon>
        <taxon>Tenebrionidae</taxon>
        <taxon>Zophobas</taxon>
    </lineage>
</organism>
<evidence type="ECO:0000313" key="1">
    <source>
        <dbReference type="EMBL" id="KAJ3640864.1"/>
    </source>
</evidence>
<gene>
    <name evidence="1" type="ORF">Zmor_027399</name>
</gene>
<dbReference type="Proteomes" id="UP001168821">
    <property type="component" value="Unassembled WGS sequence"/>
</dbReference>
<accession>A0AA38HP90</accession>
<dbReference type="AlphaFoldDB" id="A0AA38HP90"/>